<gene>
    <name evidence="1" type="ORF">B296_00018802</name>
</gene>
<sequence length="195" mass="21071">MMLFPSLVGPTAVFELGKKGTHLRDPSENPSIAASGSLGPLRFRSYEECRSLSSIPSCSLGATYDVALLQVEECGFHRRATINVLELSETPPLGPAAHLRKECHSSGGSPGALLTETSRLGRLLWRVGENLFFKQEMELSLIGLQNAGKTSLVNVIANFLSADIDVFAGIVGGIQYEEGDQGKRYHKIVGSWRPA</sequence>
<dbReference type="EMBL" id="AMZH03003432">
    <property type="protein sequence ID" value="RRT72351.1"/>
    <property type="molecule type" value="Genomic_DNA"/>
</dbReference>
<name>A0A427A846_ENSVE</name>
<reference evidence="1 2" key="1">
    <citation type="journal article" date="2014" name="Agronomy (Basel)">
        <title>A Draft Genome Sequence for Ensete ventricosum, the Drought-Tolerant Tree Against Hunger.</title>
        <authorList>
            <person name="Harrison J."/>
            <person name="Moore K.A."/>
            <person name="Paszkiewicz K."/>
            <person name="Jones T."/>
            <person name="Grant M."/>
            <person name="Ambacheew D."/>
            <person name="Muzemil S."/>
            <person name="Studholme D.J."/>
        </authorList>
    </citation>
    <scope>NUCLEOTIDE SEQUENCE [LARGE SCALE GENOMIC DNA]</scope>
</reference>
<dbReference type="InterPro" id="IPR027417">
    <property type="entry name" value="P-loop_NTPase"/>
</dbReference>
<dbReference type="AlphaFoldDB" id="A0A427A846"/>
<comment type="caution">
    <text evidence="1">The sequence shown here is derived from an EMBL/GenBank/DDBJ whole genome shotgun (WGS) entry which is preliminary data.</text>
</comment>
<evidence type="ECO:0000313" key="2">
    <source>
        <dbReference type="Proteomes" id="UP000287651"/>
    </source>
</evidence>
<dbReference type="SUPFAM" id="SSF52540">
    <property type="entry name" value="P-loop containing nucleoside triphosphate hydrolases"/>
    <property type="match status" value="1"/>
</dbReference>
<protein>
    <submittedName>
        <fullName evidence="1">Uncharacterized protein</fullName>
    </submittedName>
</protein>
<evidence type="ECO:0000313" key="1">
    <source>
        <dbReference type="EMBL" id="RRT72351.1"/>
    </source>
</evidence>
<dbReference type="Proteomes" id="UP000287651">
    <property type="component" value="Unassembled WGS sequence"/>
</dbReference>
<organism evidence="1 2">
    <name type="scientific">Ensete ventricosum</name>
    <name type="common">Abyssinian banana</name>
    <name type="synonym">Musa ensete</name>
    <dbReference type="NCBI Taxonomy" id="4639"/>
    <lineage>
        <taxon>Eukaryota</taxon>
        <taxon>Viridiplantae</taxon>
        <taxon>Streptophyta</taxon>
        <taxon>Embryophyta</taxon>
        <taxon>Tracheophyta</taxon>
        <taxon>Spermatophyta</taxon>
        <taxon>Magnoliopsida</taxon>
        <taxon>Liliopsida</taxon>
        <taxon>Zingiberales</taxon>
        <taxon>Musaceae</taxon>
        <taxon>Ensete</taxon>
    </lineage>
</organism>
<proteinExistence type="predicted"/>
<accession>A0A427A846</accession>